<evidence type="ECO:0000313" key="2">
    <source>
        <dbReference type="EMBL" id="MFC3283435.1"/>
    </source>
</evidence>
<name>A0ABV7LNZ5_9GAMM</name>
<keyword evidence="3" id="KW-1185">Reference proteome</keyword>
<reference evidence="3" key="1">
    <citation type="journal article" date="2019" name="Int. J. Syst. Evol. Microbiol.">
        <title>The Global Catalogue of Microorganisms (GCM) 10K type strain sequencing project: providing services to taxonomists for standard genome sequencing and annotation.</title>
        <authorList>
            <consortium name="The Broad Institute Genomics Platform"/>
            <consortium name="The Broad Institute Genome Sequencing Center for Infectious Disease"/>
            <person name="Wu L."/>
            <person name="Ma J."/>
        </authorList>
    </citation>
    <scope>NUCLEOTIDE SEQUENCE [LARGE SCALE GENOMIC DNA]</scope>
    <source>
        <strain evidence="3">CECT 7698</strain>
    </source>
</reference>
<feature type="transmembrane region" description="Helical" evidence="1">
    <location>
        <begin position="121"/>
        <end position="139"/>
    </location>
</feature>
<feature type="transmembrane region" description="Helical" evidence="1">
    <location>
        <begin position="57"/>
        <end position="78"/>
    </location>
</feature>
<keyword evidence="1" id="KW-0472">Membrane</keyword>
<evidence type="ECO:0000313" key="3">
    <source>
        <dbReference type="Proteomes" id="UP001595579"/>
    </source>
</evidence>
<dbReference type="RefSeq" id="WP_386772503.1">
    <property type="nucleotide sequence ID" value="NZ_JBHRUG010000017.1"/>
</dbReference>
<gene>
    <name evidence="2" type="ORF">ACFOEV_07430</name>
</gene>
<dbReference type="EMBL" id="JBHRUG010000017">
    <property type="protein sequence ID" value="MFC3283435.1"/>
    <property type="molecule type" value="Genomic_DNA"/>
</dbReference>
<evidence type="ECO:0008006" key="4">
    <source>
        <dbReference type="Google" id="ProtNLM"/>
    </source>
</evidence>
<keyword evidence="1" id="KW-0812">Transmembrane</keyword>
<accession>A0ABV7LNZ5</accession>
<organism evidence="2 3">
    <name type="scientific">Litchfieldella rifensis</name>
    <dbReference type="NCBI Taxonomy" id="762643"/>
    <lineage>
        <taxon>Bacteria</taxon>
        <taxon>Pseudomonadati</taxon>
        <taxon>Pseudomonadota</taxon>
        <taxon>Gammaproteobacteria</taxon>
        <taxon>Oceanospirillales</taxon>
        <taxon>Halomonadaceae</taxon>
        <taxon>Litchfieldella</taxon>
    </lineage>
</organism>
<feature type="transmembrane region" description="Helical" evidence="1">
    <location>
        <begin position="90"/>
        <end position="115"/>
    </location>
</feature>
<feature type="transmembrane region" description="Helical" evidence="1">
    <location>
        <begin position="14"/>
        <end position="37"/>
    </location>
</feature>
<proteinExistence type="predicted"/>
<keyword evidence="1" id="KW-1133">Transmembrane helix</keyword>
<evidence type="ECO:0000256" key="1">
    <source>
        <dbReference type="SAM" id="Phobius"/>
    </source>
</evidence>
<dbReference type="Proteomes" id="UP001595579">
    <property type="component" value="Unassembled WGS sequence"/>
</dbReference>
<protein>
    <recommendedName>
        <fullName evidence="4">DUF1440 domain-containing protein</fullName>
    </recommendedName>
</protein>
<comment type="caution">
    <text evidence="2">The sequence shown here is derived from an EMBL/GenBank/DDBJ whole genome shotgun (WGS) entry which is preliminary data.</text>
</comment>
<sequence length="151" mass="16517">MIEVQRSRGSWPRAIGVGIAVSLITAFIMAILLRAGIAPFPKPPSLAFAETLLGRPLPMPVGLLFHTVYVTFWSVVFVRYFPRRNLLSALALAFVLWLVILVVFFPIVGWGVAGLAIGPQLIPASALPHLLFGILLWGLDRYLPSKATRTA</sequence>